<keyword evidence="8 15" id="KW-0812">Transmembrane</keyword>
<proteinExistence type="predicted"/>
<keyword evidence="10 18" id="KW-0418">Kinase</keyword>
<feature type="domain" description="Histidine kinase" evidence="16">
    <location>
        <begin position="358"/>
        <end position="555"/>
    </location>
</feature>
<dbReference type="InterPro" id="IPR003660">
    <property type="entry name" value="HAMP_dom"/>
</dbReference>
<keyword evidence="7" id="KW-0808">Transferase</keyword>
<dbReference type="InterPro" id="IPR036890">
    <property type="entry name" value="HATPase_C_sf"/>
</dbReference>
<dbReference type="Pfam" id="PF07730">
    <property type="entry name" value="HisKA_3"/>
    <property type="match status" value="1"/>
</dbReference>
<dbReference type="HOGENOM" id="CLU_490545_0_0_4"/>
<evidence type="ECO:0000256" key="3">
    <source>
        <dbReference type="ARBA" id="ARBA00012438"/>
    </source>
</evidence>
<dbReference type="GO" id="GO:0046983">
    <property type="term" value="F:protein dimerization activity"/>
    <property type="evidence" value="ECO:0007669"/>
    <property type="project" value="InterPro"/>
</dbReference>
<keyword evidence="14 15" id="KW-0472">Membrane</keyword>
<evidence type="ECO:0000259" key="17">
    <source>
        <dbReference type="PROSITE" id="PS50885"/>
    </source>
</evidence>
<dbReference type="Pfam" id="PF13675">
    <property type="entry name" value="PilJ"/>
    <property type="match status" value="1"/>
</dbReference>
<organism evidence="18 19">
    <name type="scientific">Sutterella parvirubra YIT 11816</name>
    <dbReference type="NCBI Taxonomy" id="762967"/>
    <lineage>
        <taxon>Bacteria</taxon>
        <taxon>Pseudomonadati</taxon>
        <taxon>Pseudomonadota</taxon>
        <taxon>Betaproteobacteria</taxon>
        <taxon>Burkholderiales</taxon>
        <taxon>Sutterellaceae</taxon>
        <taxon>Sutterella</taxon>
    </lineage>
</organism>
<evidence type="ECO:0000313" key="18">
    <source>
        <dbReference type="EMBL" id="EHY31616.1"/>
    </source>
</evidence>
<feature type="transmembrane region" description="Helical" evidence="15">
    <location>
        <begin position="139"/>
        <end position="159"/>
    </location>
</feature>
<evidence type="ECO:0000256" key="14">
    <source>
        <dbReference type="ARBA" id="ARBA00023136"/>
    </source>
</evidence>
<evidence type="ECO:0000256" key="11">
    <source>
        <dbReference type="ARBA" id="ARBA00022840"/>
    </source>
</evidence>
<feature type="domain" description="HAMP" evidence="17">
    <location>
        <begin position="161"/>
        <end position="213"/>
    </location>
</feature>
<name>H3KE37_9BURK</name>
<accession>H3KE37</accession>
<protein>
    <recommendedName>
        <fullName evidence="3">histidine kinase</fullName>
        <ecNumber evidence="3">2.7.13.3</ecNumber>
    </recommendedName>
</protein>
<dbReference type="EC" id="2.7.13.3" evidence="3"/>
<evidence type="ECO:0000256" key="5">
    <source>
        <dbReference type="ARBA" id="ARBA00022519"/>
    </source>
</evidence>
<dbReference type="Proteomes" id="UP000004956">
    <property type="component" value="Unassembled WGS sequence"/>
</dbReference>
<dbReference type="RefSeq" id="WP_008541780.1">
    <property type="nucleotide sequence ID" value="NZ_JH604939.1"/>
</dbReference>
<dbReference type="InterPro" id="IPR016380">
    <property type="entry name" value="Sig_transdc_His_kin_NarX/NarQ"/>
</dbReference>
<dbReference type="Pfam" id="PF02518">
    <property type="entry name" value="HATPase_c"/>
    <property type="match status" value="1"/>
</dbReference>
<keyword evidence="12 15" id="KW-1133">Transmembrane helix</keyword>
<comment type="subcellular location">
    <subcellularLocation>
        <location evidence="2">Cell inner membrane</location>
        <topology evidence="2">Multi-pass membrane protein</topology>
    </subcellularLocation>
</comment>
<dbReference type="InterPro" id="IPR005467">
    <property type="entry name" value="His_kinase_dom"/>
</dbReference>
<dbReference type="Pfam" id="PF00672">
    <property type="entry name" value="HAMP"/>
    <property type="match status" value="1"/>
</dbReference>
<keyword evidence="6" id="KW-0597">Phosphoprotein</keyword>
<keyword evidence="11" id="KW-0067">ATP-binding</keyword>
<keyword evidence="5" id="KW-0997">Cell inner membrane</keyword>
<dbReference type="Gene3D" id="1.20.5.1930">
    <property type="match status" value="1"/>
</dbReference>
<dbReference type="SMART" id="SM00304">
    <property type="entry name" value="HAMP"/>
    <property type="match status" value="1"/>
</dbReference>
<dbReference type="CDD" id="cd19408">
    <property type="entry name" value="NarX_NarQ_sensor"/>
    <property type="match status" value="1"/>
</dbReference>
<evidence type="ECO:0000259" key="16">
    <source>
        <dbReference type="PROSITE" id="PS50109"/>
    </source>
</evidence>
<dbReference type="GO" id="GO:0005524">
    <property type="term" value="F:ATP binding"/>
    <property type="evidence" value="ECO:0007669"/>
    <property type="project" value="UniProtKB-KW"/>
</dbReference>
<dbReference type="InterPro" id="IPR011712">
    <property type="entry name" value="Sig_transdc_His_kin_sub3_dim/P"/>
</dbReference>
<comment type="caution">
    <text evidence="18">The sequence shown here is derived from an EMBL/GenBank/DDBJ whole genome shotgun (WGS) entry which is preliminary data.</text>
</comment>
<evidence type="ECO:0000256" key="6">
    <source>
        <dbReference type="ARBA" id="ARBA00022553"/>
    </source>
</evidence>
<evidence type="ECO:0000256" key="1">
    <source>
        <dbReference type="ARBA" id="ARBA00000085"/>
    </source>
</evidence>
<evidence type="ECO:0000256" key="12">
    <source>
        <dbReference type="ARBA" id="ARBA00022989"/>
    </source>
</evidence>
<dbReference type="InterPro" id="IPR003594">
    <property type="entry name" value="HATPase_dom"/>
</dbReference>
<evidence type="ECO:0000256" key="13">
    <source>
        <dbReference type="ARBA" id="ARBA00023012"/>
    </source>
</evidence>
<keyword evidence="4" id="KW-1003">Cell membrane</keyword>
<reference evidence="18 19" key="1">
    <citation type="submission" date="2011-11" db="EMBL/GenBank/DDBJ databases">
        <authorList>
            <person name="Weinstock G."/>
            <person name="Sodergren E."/>
            <person name="Clifton S."/>
            <person name="Fulton L."/>
            <person name="Fulton B."/>
            <person name="Courtney L."/>
            <person name="Fronick C."/>
            <person name="Harrison M."/>
            <person name="Strong C."/>
            <person name="Farmer C."/>
            <person name="Delahaunty K."/>
            <person name="Markovic C."/>
            <person name="Hall O."/>
            <person name="Minx P."/>
            <person name="Tomlinson C."/>
            <person name="Mitreva M."/>
            <person name="Hou S."/>
            <person name="Chen J."/>
            <person name="Wollam A."/>
            <person name="Pepin K.H."/>
            <person name="Johnson M."/>
            <person name="Bhonagiri V."/>
            <person name="Zhang X."/>
            <person name="Suruliraj S."/>
            <person name="Warren W."/>
            <person name="Chinwalla A."/>
            <person name="Mardis E.R."/>
            <person name="Wilson R.K."/>
        </authorList>
    </citation>
    <scope>NUCLEOTIDE SEQUENCE [LARGE SCALE GENOMIC DNA]</scope>
    <source>
        <strain evidence="18 19">YIT 11816</strain>
    </source>
</reference>
<dbReference type="InterPro" id="IPR042295">
    <property type="entry name" value="NarX-like_N_sf"/>
</dbReference>
<dbReference type="Gene3D" id="6.10.340.10">
    <property type="match status" value="1"/>
</dbReference>
<dbReference type="GO" id="GO:0005886">
    <property type="term" value="C:plasma membrane"/>
    <property type="evidence" value="ECO:0007669"/>
    <property type="project" value="UniProtKB-SubCell"/>
</dbReference>
<dbReference type="AlphaFoldDB" id="H3KE37"/>
<dbReference type="CDD" id="cd16917">
    <property type="entry name" value="HATPase_UhpB-NarQ-NarX-like"/>
    <property type="match status" value="1"/>
</dbReference>
<dbReference type="Gene3D" id="3.30.565.10">
    <property type="entry name" value="Histidine kinase-like ATPase, C-terminal domain"/>
    <property type="match status" value="1"/>
</dbReference>
<comment type="catalytic activity">
    <reaction evidence="1">
        <text>ATP + protein L-histidine = ADP + protein N-phospho-L-histidine.</text>
        <dbReference type="EC" id="2.7.13.3"/>
    </reaction>
</comment>
<dbReference type="EMBL" id="AFBQ01000136">
    <property type="protein sequence ID" value="EHY31616.1"/>
    <property type="molecule type" value="Genomic_DNA"/>
</dbReference>
<evidence type="ECO:0000256" key="7">
    <source>
        <dbReference type="ARBA" id="ARBA00022679"/>
    </source>
</evidence>
<dbReference type="InterPro" id="IPR050482">
    <property type="entry name" value="Sensor_HK_TwoCompSys"/>
</dbReference>
<dbReference type="InterPro" id="IPR029095">
    <property type="entry name" value="NarX-like_N"/>
</dbReference>
<evidence type="ECO:0000256" key="4">
    <source>
        <dbReference type="ARBA" id="ARBA00022475"/>
    </source>
</evidence>
<feature type="non-terminal residue" evidence="18">
    <location>
        <position position="1"/>
    </location>
</feature>
<keyword evidence="9" id="KW-0547">Nucleotide-binding</keyword>
<dbReference type="STRING" id="762967.HMPREF9440_00998"/>
<dbReference type="PIRSF" id="PIRSF003167">
    <property type="entry name" value="STHK_NarX/NarQ"/>
    <property type="match status" value="1"/>
</dbReference>
<evidence type="ECO:0000256" key="10">
    <source>
        <dbReference type="ARBA" id="ARBA00022777"/>
    </source>
</evidence>
<keyword evidence="13" id="KW-0902">Two-component regulatory system</keyword>
<evidence type="ECO:0000256" key="2">
    <source>
        <dbReference type="ARBA" id="ARBA00004429"/>
    </source>
</evidence>
<sequence>GPAVWLTELSTGSGGAINVAGSLRMQSYKMALAIASPYTTAEVRGVRTREAVEEFGRRLRSQGLLNGLPAGREHPVRIRYDELEKTFTNVIQPSAIGSITSEEDRRRFLDNIPTFVDRVDGFVFALEADLNARLRLLKIVLTVTLSGALGVTFLMLWIMRRRIFDPILELGRALGSVREGGFDVRVEEGERNEIGLLRRDFNFMTEELGRLYGSLEAEVAAKTADLHQRNELLGLLNRAAEALQSEGAGFEAAVRDVLREAEGFLKCTGLAVYVRPADGTELIRFAATDDWTDAEARRAEMRGASGDVMGEMRALGLPDDDGSVNALETLAGIMGRALERAVKKQDERRLAVLEERSTIARELHDSIAQSLSFSRIQLLRLQRAVDGGAARDEVSSITAELREGISSAYRQLREVLTAFRLQVNASGLAGAVDETVRAFENRTGVPVRLQNRYLGAELTANELVHLTHILREALSNVEKHARAKSVAVTVEGLEGGGFRLAVEDDGIGLPEKAEKASHFGLGIMAERAQALHGTLTCSRRPEGGTKVELIRPALY</sequence>
<evidence type="ECO:0000256" key="8">
    <source>
        <dbReference type="ARBA" id="ARBA00022692"/>
    </source>
</evidence>
<dbReference type="CDD" id="cd06225">
    <property type="entry name" value="HAMP"/>
    <property type="match status" value="1"/>
</dbReference>
<dbReference type="PANTHER" id="PTHR24421">
    <property type="entry name" value="NITRATE/NITRITE SENSOR PROTEIN NARX-RELATED"/>
    <property type="match status" value="1"/>
</dbReference>
<dbReference type="SUPFAM" id="SSF55874">
    <property type="entry name" value="ATPase domain of HSP90 chaperone/DNA topoisomerase II/histidine kinase"/>
    <property type="match status" value="1"/>
</dbReference>
<dbReference type="PATRIC" id="fig|762967.3.peg.797"/>
<evidence type="ECO:0000256" key="9">
    <source>
        <dbReference type="ARBA" id="ARBA00022741"/>
    </source>
</evidence>
<dbReference type="Gene3D" id="1.20.120.960">
    <property type="entry name" value="Histidine kinase NarX, sensor domain"/>
    <property type="match status" value="1"/>
</dbReference>
<dbReference type="GO" id="GO:0000155">
    <property type="term" value="F:phosphorelay sensor kinase activity"/>
    <property type="evidence" value="ECO:0007669"/>
    <property type="project" value="InterPro"/>
</dbReference>
<dbReference type="PROSITE" id="PS50109">
    <property type="entry name" value="HIS_KIN"/>
    <property type="match status" value="1"/>
</dbReference>
<dbReference type="PANTHER" id="PTHR24421:SF51">
    <property type="entry name" value="NITRATE_NITRITE SENSOR PROTEIN NARX"/>
    <property type="match status" value="1"/>
</dbReference>
<keyword evidence="19" id="KW-1185">Reference proteome</keyword>
<evidence type="ECO:0000256" key="15">
    <source>
        <dbReference type="SAM" id="Phobius"/>
    </source>
</evidence>
<dbReference type="SMART" id="SM00387">
    <property type="entry name" value="HATPase_c"/>
    <property type="match status" value="1"/>
</dbReference>
<gene>
    <name evidence="18" type="ORF">HMPREF9440_00998</name>
</gene>
<dbReference type="PROSITE" id="PS50885">
    <property type="entry name" value="HAMP"/>
    <property type="match status" value="1"/>
</dbReference>
<evidence type="ECO:0000313" key="19">
    <source>
        <dbReference type="Proteomes" id="UP000004956"/>
    </source>
</evidence>
<dbReference type="SUPFAM" id="SSF158472">
    <property type="entry name" value="HAMP domain-like"/>
    <property type="match status" value="1"/>
</dbReference>